<protein>
    <submittedName>
        <fullName evidence="1">Polypyrimidine tract-binding protein 3-like</fullName>
    </submittedName>
</protein>
<sequence>MLNSLPTQTIWFPIHANIGYIYNLFICCTTNTQQHPQPTITMFNSPLHRFKKPGSKNYSNIFPPSSTLHLSNIPPSVTEDHLRDLFLSSGAVVKAFKFFQCCHDISLKSSNVEAIESLIKFHNHDLGENHHLRVSFSKSTI</sequence>
<dbReference type="GO" id="GO:0003676">
    <property type="term" value="F:nucleic acid binding"/>
    <property type="evidence" value="ECO:0007669"/>
    <property type="project" value="InterPro"/>
</dbReference>
<dbReference type="InterPro" id="IPR035979">
    <property type="entry name" value="RBD_domain_sf"/>
</dbReference>
<name>A0A673FY55_9TELE</name>
<proteinExistence type="predicted"/>
<dbReference type="PANTHER" id="PTHR15592">
    <property type="entry name" value="MATRIN 3/NUCLEAR PROTEIN 220-RELATED"/>
    <property type="match status" value="1"/>
</dbReference>
<dbReference type="InterPro" id="IPR012677">
    <property type="entry name" value="Nucleotide-bd_a/b_plait_sf"/>
</dbReference>
<dbReference type="Gene3D" id="3.30.70.330">
    <property type="match status" value="1"/>
</dbReference>
<dbReference type="Ensembl" id="ENSSRHT00000005317.1">
    <property type="protein sequence ID" value="ENSSRHP00000005122.1"/>
    <property type="gene ID" value="ENSSRHG00000003288.1"/>
</dbReference>
<organism evidence="1 2">
    <name type="scientific">Sinocyclocheilus rhinocerous</name>
    <dbReference type="NCBI Taxonomy" id="307959"/>
    <lineage>
        <taxon>Eukaryota</taxon>
        <taxon>Metazoa</taxon>
        <taxon>Chordata</taxon>
        <taxon>Craniata</taxon>
        <taxon>Vertebrata</taxon>
        <taxon>Euteleostomi</taxon>
        <taxon>Actinopterygii</taxon>
        <taxon>Neopterygii</taxon>
        <taxon>Teleostei</taxon>
        <taxon>Ostariophysi</taxon>
        <taxon>Cypriniformes</taxon>
        <taxon>Cyprinidae</taxon>
        <taxon>Cyprininae</taxon>
        <taxon>Sinocyclocheilus</taxon>
    </lineage>
</organism>
<dbReference type="AlphaFoldDB" id="A0A673FY55"/>
<keyword evidence="2" id="KW-1185">Reference proteome</keyword>
<gene>
    <name evidence="1" type="primary">LOC107729412</name>
</gene>
<evidence type="ECO:0000313" key="2">
    <source>
        <dbReference type="Proteomes" id="UP000472270"/>
    </source>
</evidence>
<evidence type="ECO:0000313" key="1">
    <source>
        <dbReference type="Ensembl" id="ENSSRHP00000005122.1"/>
    </source>
</evidence>
<reference evidence="1" key="2">
    <citation type="submission" date="2025-09" db="UniProtKB">
        <authorList>
            <consortium name="Ensembl"/>
        </authorList>
    </citation>
    <scope>IDENTIFICATION</scope>
</reference>
<dbReference type="SUPFAM" id="SSF54928">
    <property type="entry name" value="RNA-binding domain, RBD"/>
    <property type="match status" value="1"/>
</dbReference>
<reference evidence="1" key="1">
    <citation type="submission" date="2025-08" db="UniProtKB">
        <authorList>
            <consortium name="Ensembl"/>
        </authorList>
    </citation>
    <scope>IDENTIFICATION</scope>
</reference>
<dbReference type="Proteomes" id="UP000472270">
    <property type="component" value="Unassembled WGS sequence"/>
</dbReference>
<accession>A0A673FY55</accession>